<keyword evidence="4 12" id="KW-0547">Nucleotide-binding</keyword>
<dbReference type="Pfam" id="PF18074">
    <property type="entry name" value="PriA_C"/>
    <property type="match status" value="1"/>
</dbReference>
<gene>
    <name evidence="12 15" type="primary">priA</name>
    <name evidence="15" type="ORF">QYS47_31455</name>
</gene>
<dbReference type="GO" id="GO:0016787">
    <property type="term" value="F:hydrolase activity"/>
    <property type="evidence" value="ECO:0007669"/>
    <property type="project" value="UniProtKB-KW"/>
</dbReference>
<dbReference type="PROSITE" id="PS51192">
    <property type="entry name" value="HELICASE_ATP_BIND_1"/>
    <property type="match status" value="1"/>
</dbReference>
<dbReference type="InterPro" id="IPR011545">
    <property type="entry name" value="DEAD/DEAH_box_helicase_dom"/>
</dbReference>
<dbReference type="InterPro" id="IPR014001">
    <property type="entry name" value="Helicase_ATP-bd"/>
</dbReference>
<dbReference type="InterPro" id="IPR042115">
    <property type="entry name" value="PriA_3primeBD_sf"/>
</dbReference>
<evidence type="ECO:0000256" key="3">
    <source>
        <dbReference type="ARBA" id="ARBA00022723"/>
    </source>
</evidence>
<dbReference type="PANTHER" id="PTHR30580:SF0">
    <property type="entry name" value="PRIMOSOMAL PROTEIN N"/>
    <property type="match status" value="1"/>
</dbReference>
<evidence type="ECO:0000256" key="6">
    <source>
        <dbReference type="ARBA" id="ARBA00022806"/>
    </source>
</evidence>
<keyword evidence="3 12" id="KW-0479">Metal-binding</keyword>
<protein>
    <recommendedName>
        <fullName evidence="12">Replication restart protein PriA</fullName>
    </recommendedName>
    <alternativeName>
        <fullName evidence="12">ATP-dependent DNA helicase PriA</fullName>
        <ecNumber evidence="12">5.6.2.4</ecNumber>
    </alternativeName>
    <alternativeName>
        <fullName evidence="12">DNA 3'-5' helicase PriA</fullName>
    </alternativeName>
</protein>
<comment type="catalytic activity">
    <reaction evidence="11 12">
        <text>ATP + H2O = ADP + phosphate + H(+)</text>
        <dbReference type="Rhea" id="RHEA:13065"/>
        <dbReference type="ChEBI" id="CHEBI:15377"/>
        <dbReference type="ChEBI" id="CHEBI:15378"/>
        <dbReference type="ChEBI" id="CHEBI:30616"/>
        <dbReference type="ChEBI" id="CHEBI:43474"/>
        <dbReference type="ChEBI" id="CHEBI:456216"/>
        <dbReference type="EC" id="5.6.2.4"/>
    </reaction>
</comment>
<dbReference type="GO" id="GO:0003677">
    <property type="term" value="F:DNA binding"/>
    <property type="evidence" value="ECO:0007669"/>
    <property type="project" value="UniProtKB-UniRule"/>
</dbReference>
<dbReference type="EMBL" id="CP129968">
    <property type="protein sequence ID" value="WNB18814.1"/>
    <property type="molecule type" value="Genomic_DNA"/>
</dbReference>
<dbReference type="GO" id="GO:0005524">
    <property type="term" value="F:ATP binding"/>
    <property type="evidence" value="ECO:0007669"/>
    <property type="project" value="UniProtKB-UniRule"/>
</dbReference>
<evidence type="ECO:0000256" key="9">
    <source>
        <dbReference type="ARBA" id="ARBA00023125"/>
    </source>
</evidence>
<dbReference type="AlphaFoldDB" id="A0AA51ZXZ9"/>
<feature type="binding site" evidence="12">
    <location>
        <position position="573"/>
    </location>
    <ligand>
        <name>Zn(2+)</name>
        <dbReference type="ChEBI" id="CHEBI:29105"/>
        <label>2</label>
    </ligand>
</feature>
<dbReference type="Gene3D" id="3.40.1440.60">
    <property type="entry name" value="PriA, 3(prime) DNA-binding domain"/>
    <property type="match status" value="1"/>
</dbReference>
<feature type="domain" description="Helicase ATP-binding" evidence="13">
    <location>
        <begin position="316"/>
        <end position="483"/>
    </location>
</feature>
<evidence type="ECO:0000256" key="2">
    <source>
        <dbReference type="ARBA" id="ARBA00022705"/>
    </source>
</evidence>
<comment type="cofactor">
    <cofactor evidence="12">
        <name>Zn(2+)</name>
        <dbReference type="ChEBI" id="CHEBI:29105"/>
    </cofactor>
    <text evidence="12">Binds 2 zinc ions per subunit.</text>
</comment>
<dbReference type="InterPro" id="IPR041222">
    <property type="entry name" value="PriA_3primeBD"/>
</dbReference>
<keyword evidence="1 12" id="KW-0639">Primosome</keyword>
<evidence type="ECO:0000259" key="14">
    <source>
        <dbReference type="PROSITE" id="PS51194"/>
    </source>
</evidence>
<evidence type="ECO:0000256" key="7">
    <source>
        <dbReference type="ARBA" id="ARBA00022833"/>
    </source>
</evidence>
<feature type="domain" description="Helicase C-terminal" evidence="14">
    <location>
        <begin position="581"/>
        <end position="738"/>
    </location>
</feature>
<organism evidence="15">
    <name type="scientific">Marivirga arenosa</name>
    <dbReference type="NCBI Taxonomy" id="3059076"/>
    <lineage>
        <taxon>Bacteria</taxon>
        <taxon>Pseudomonadati</taxon>
        <taxon>Bacteroidota</taxon>
        <taxon>Cytophagia</taxon>
        <taxon>Cytophagales</taxon>
        <taxon>Marivirgaceae</taxon>
        <taxon>Marivirga</taxon>
    </lineage>
</organism>
<evidence type="ECO:0000259" key="13">
    <source>
        <dbReference type="PROSITE" id="PS51192"/>
    </source>
</evidence>
<dbReference type="Pfam" id="PF17764">
    <property type="entry name" value="PriA_3primeBD"/>
    <property type="match status" value="1"/>
</dbReference>
<keyword evidence="8 12" id="KW-0067">ATP-binding</keyword>
<dbReference type="GO" id="GO:0008270">
    <property type="term" value="F:zinc ion binding"/>
    <property type="evidence" value="ECO:0007669"/>
    <property type="project" value="UniProtKB-UniRule"/>
</dbReference>
<evidence type="ECO:0000256" key="11">
    <source>
        <dbReference type="ARBA" id="ARBA00048988"/>
    </source>
</evidence>
<feature type="binding site" evidence="12">
    <location>
        <position position="558"/>
    </location>
    <ligand>
        <name>Zn(2+)</name>
        <dbReference type="ChEBI" id="CHEBI:29105"/>
        <label>2</label>
    </ligand>
</feature>
<feature type="binding site" evidence="12">
    <location>
        <position position="546"/>
    </location>
    <ligand>
        <name>Zn(2+)</name>
        <dbReference type="ChEBI" id="CHEBI:29105"/>
        <label>1</label>
    </ligand>
</feature>
<evidence type="ECO:0000256" key="5">
    <source>
        <dbReference type="ARBA" id="ARBA00022801"/>
    </source>
</evidence>
<feature type="binding site" evidence="12">
    <location>
        <position position="549"/>
    </location>
    <ligand>
        <name>Zn(2+)</name>
        <dbReference type="ChEBI" id="CHEBI:29105"/>
        <label>1</label>
    </ligand>
</feature>
<dbReference type="CDD" id="cd17929">
    <property type="entry name" value="DEXHc_priA"/>
    <property type="match status" value="1"/>
</dbReference>
<dbReference type="CDD" id="cd18804">
    <property type="entry name" value="SF2_C_priA"/>
    <property type="match status" value="1"/>
</dbReference>
<evidence type="ECO:0000313" key="15">
    <source>
        <dbReference type="EMBL" id="WNB18814.1"/>
    </source>
</evidence>
<dbReference type="KEGG" id="marp:QYS47_31455"/>
<dbReference type="GO" id="GO:0006270">
    <property type="term" value="P:DNA replication initiation"/>
    <property type="evidence" value="ECO:0007669"/>
    <property type="project" value="TreeGrafter"/>
</dbReference>
<feature type="binding site" evidence="12">
    <location>
        <position position="586"/>
    </location>
    <ligand>
        <name>Zn(2+)</name>
        <dbReference type="ChEBI" id="CHEBI:29105"/>
        <label>1</label>
    </ligand>
</feature>
<comment type="subunit">
    <text evidence="12">Component of the replication restart primosome.</text>
</comment>
<dbReference type="HAMAP" id="MF_00983">
    <property type="entry name" value="PriA"/>
    <property type="match status" value="1"/>
</dbReference>
<dbReference type="GO" id="GO:0006310">
    <property type="term" value="P:DNA recombination"/>
    <property type="evidence" value="ECO:0007669"/>
    <property type="project" value="InterPro"/>
</dbReference>
<evidence type="ECO:0000256" key="10">
    <source>
        <dbReference type="ARBA" id="ARBA00023235"/>
    </source>
</evidence>
<keyword evidence="7 12" id="KW-0862">Zinc</keyword>
<evidence type="ECO:0000256" key="12">
    <source>
        <dbReference type="HAMAP-Rule" id="MF_00983"/>
    </source>
</evidence>
<sequence>MSQLSLNTVEEDSLEKTFFVQVLLPIPVPKTFTYRVARNSENQIQVGVRVIVPFGKKKIISGIITDVHHNAPEDYEAKYVLEVLDDYPIISNQQLKLFGWIAQYYMATEGEVLNVGLPSGLKLSSESKIQLNPAFNKEDSPHIFSEIESVVINVLEKEGLLSYQQLLEITNTKQISYLIKELLNKQVIILIEQIQERYKPKTEKRLRLKKEWLEEAKLNSLMQELDKKPKQLDVLLKYLQSVPIFNEIDKNEEGIPKSLLKEESFSISSINTLIKNKIFEEFEIIVSRLDYLNRQEFIDHEITLSEAQEKCRSEINDIFNKKDVALLHGITGSGKTEIYLSLIKEVIESGSQALFLLPEIAITTQMIQRVRKIFGDQVGIYHSKFSDAERVEVWKGVAEGKINFVIGVRSSILLPFNNLSLLVVDEEHESSYKQFDPAPRYHARDTAVVLAKIHQAKLILGSATPSYESYYNALNGKYGLTQLTERFGEGKMPEIQVIDMKKQKAKKLVKDDFSHVFLTALEEEISKGNQAIIFQNRRGYAPYLQCETCGWIAECENCSVSLTYHMHQHELKCHYCGYKQKSPNACLNCESSALVMKGFGTEKIEDDLKLQLSDVKIQRMDRDTTKKKYSYNQIIEAFESGETQILIGTQMVTKGLDFEKVSLVGIVDADRMMYYPDFRAHERAFQMMLQVSGRAGRTNKDGKVLIQSFQHKHPLFDYLLKYDYEGFYQLQLNERQAFFYPPFCRLIKIILKGSESQNVYQSATMLYESLVIQLGNQRVLAPHEPLISKIRNIYHMEIWIKLEKGYPLESTKEGIKSIVEKLNENAHFRKIRVIYDVDPQ</sequence>
<dbReference type="PROSITE" id="PS51194">
    <property type="entry name" value="HELICASE_CTER"/>
    <property type="match status" value="1"/>
</dbReference>
<reference evidence="15" key="1">
    <citation type="submission" date="2023-08" db="EMBL/GenBank/DDBJ databases">
        <title>Comparative genomics and taxonomic characterization of three novel marine species of genus Marivirga.</title>
        <authorList>
            <person name="Muhammad N."/>
            <person name="Kim S.-G."/>
        </authorList>
    </citation>
    <scope>NUCLEOTIDE SEQUENCE</scope>
    <source>
        <strain evidence="15">BKB1-2</strain>
    </source>
</reference>
<dbReference type="FunFam" id="3.40.1440.60:FF:000001">
    <property type="entry name" value="Primosomal protein N"/>
    <property type="match status" value="1"/>
</dbReference>
<dbReference type="Pfam" id="PF00271">
    <property type="entry name" value="Helicase_C"/>
    <property type="match status" value="1"/>
</dbReference>
<keyword evidence="2 12" id="KW-0235">DNA replication</keyword>
<dbReference type="NCBIfam" id="TIGR00595">
    <property type="entry name" value="priA"/>
    <property type="match status" value="1"/>
</dbReference>
<feature type="binding site" evidence="12">
    <location>
        <position position="555"/>
    </location>
    <ligand>
        <name>Zn(2+)</name>
        <dbReference type="ChEBI" id="CHEBI:29105"/>
        <label>2</label>
    </ligand>
</feature>
<dbReference type="InterPro" id="IPR041236">
    <property type="entry name" value="PriA_C"/>
</dbReference>
<comment type="similarity">
    <text evidence="12">Belongs to the helicase family. PriA subfamily.</text>
</comment>
<proteinExistence type="inferred from homology"/>
<dbReference type="Gene3D" id="3.40.50.300">
    <property type="entry name" value="P-loop containing nucleotide triphosphate hydrolases"/>
    <property type="match status" value="2"/>
</dbReference>
<dbReference type="Pfam" id="PF00270">
    <property type="entry name" value="DEAD"/>
    <property type="match status" value="1"/>
</dbReference>
<keyword evidence="6 12" id="KW-0347">Helicase</keyword>
<evidence type="ECO:0000256" key="8">
    <source>
        <dbReference type="ARBA" id="ARBA00022840"/>
    </source>
</evidence>
<dbReference type="GO" id="GO:0006269">
    <property type="term" value="P:DNA replication, synthesis of primer"/>
    <property type="evidence" value="ECO:0007669"/>
    <property type="project" value="UniProtKB-KW"/>
</dbReference>
<accession>A0AA51ZXZ9</accession>
<dbReference type="Pfam" id="PF18319">
    <property type="entry name" value="Zn_ribbon_PriA"/>
    <property type="match status" value="1"/>
</dbReference>
<dbReference type="GO" id="GO:1990077">
    <property type="term" value="C:primosome complex"/>
    <property type="evidence" value="ECO:0007669"/>
    <property type="project" value="UniProtKB-UniRule"/>
</dbReference>
<comment type="catalytic activity">
    <reaction evidence="12">
        <text>Couples ATP hydrolysis with the unwinding of duplex DNA by translocating in the 3'-5' direction.</text>
        <dbReference type="EC" id="5.6.2.4"/>
    </reaction>
</comment>
<keyword evidence="10 12" id="KW-0413">Isomerase</keyword>
<dbReference type="InterPro" id="IPR005259">
    <property type="entry name" value="PriA"/>
</dbReference>
<dbReference type="InterPro" id="IPR027417">
    <property type="entry name" value="P-loop_NTPase"/>
</dbReference>
<dbReference type="PANTHER" id="PTHR30580">
    <property type="entry name" value="PRIMOSOMAL PROTEIN N"/>
    <property type="match status" value="1"/>
</dbReference>
<dbReference type="SMART" id="SM00487">
    <property type="entry name" value="DEXDc"/>
    <property type="match status" value="1"/>
</dbReference>
<dbReference type="EC" id="5.6.2.4" evidence="12"/>
<dbReference type="RefSeq" id="WP_322348340.1">
    <property type="nucleotide sequence ID" value="NZ_CP129968.2"/>
</dbReference>
<feature type="binding site" evidence="12">
    <location>
        <position position="589"/>
    </location>
    <ligand>
        <name>Zn(2+)</name>
        <dbReference type="ChEBI" id="CHEBI:29105"/>
        <label>1</label>
    </ligand>
</feature>
<evidence type="ECO:0000256" key="1">
    <source>
        <dbReference type="ARBA" id="ARBA00022515"/>
    </source>
</evidence>
<dbReference type="GO" id="GO:0006302">
    <property type="term" value="P:double-strand break repair"/>
    <property type="evidence" value="ECO:0007669"/>
    <property type="project" value="InterPro"/>
</dbReference>
<dbReference type="InterPro" id="IPR040498">
    <property type="entry name" value="PriA_CRR"/>
</dbReference>
<evidence type="ECO:0000256" key="4">
    <source>
        <dbReference type="ARBA" id="ARBA00022741"/>
    </source>
</evidence>
<dbReference type="GO" id="GO:0043138">
    <property type="term" value="F:3'-5' DNA helicase activity"/>
    <property type="evidence" value="ECO:0007669"/>
    <property type="project" value="UniProtKB-EC"/>
</dbReference>
<keyword evidence="5 12" id="KW-0378">Hydrolase</keyword>
<dbReference type="SUPFAM" id="SSF52540">
    <property type="entry name" value="P-loop containing nucleoside triphosphate hydrolases"/>
    <property type="match status" value="1"/>
</dbReference>
<dbReference type="InterPro" id="IPR001650">
    <property type="entry name" value="Helicase_C-like"/>
</dbReference>
<keyword evidence="9 12" id="KW-0238">DNA-binding</keyword>
<feature type="binding site" evidence="12">
    <location>
        <position position="576"/>
    </location>
    <ligand>
        <name>Zn(2+)</name>
        <dbReference type="ChEBI" id="CHEBI:29105"/>
        <label>2</label>
    </ligand>
</feature>
<dbReference type="SMART" id="SM00490">
    <property type="entry name" value="HELICc"/>
    <property type="match status" value="1"/>
</dbReference>
<name>A0AA51ZXZ9_9BACT</name>
<dbReference type="FunFam" id="3.40.50.300:FF:000489">
    <property type="entry name" value="Primosome assembly protein PriA"/>
    <property type="match status" value="1"/>
</dbReference>
<comment type="function">
    <text evidence="12">Initiates the restart of stalled replication forks, which reloads the replicative helicase on sites other than the origin of replication. Recognizes and binds to abandoned replication forks and remodels them to uncover a helicase loading site. Promotes assembly of the primosome at these replication forks.</text>
</comment>
<dbReference type="Proteomes" id="UP001232019">
    <property type="component" value="Chromosome"/>
</dbReference>